<evidence type="ECO:0000256" key="2">
    <source>
        <dbReference type="ARBA" id="ARBA00022690"/>
    </source>
</evidence>
<keyword evidence="2" id="KW-0646">Protease inhibitor</keyword>
<accession>A0A834G7P6</accession>
<evidence type="ECO:0000313" key="5">
    <source>
        <dbReference type="EMBL" id="KAF7127691.1"/>
    </source>
</evidence>
<protein>
    <submittedName>
        <fullName evidence="5">Uncharacterized protein</fullName>
    </submittedName>
</protein>
<dbReference type="Pfam" id="PF02428">
    <property type="entry name" value="Prot_inhib_II"/>
    <property type="match status" value="1"/>
</dbReference>
<evidence type="ECO:0000256" key="4">
    <source>
        <dbReference type="SAM" id="SignalP"/>
    </source>
</evidence>
<name>A0A834G7P6_RHOSS</name>
<dbReference type="AlphaFoldDB" id="A0A834G7P6"/>
<comment type="similarity">
    <text evidence="1">Belongs to the protease inhibitor I20 (potato type II proteinase inhibitor) family.</text>
</comment>
<dbReference type="InterPro" id="IPR003465">
    <property type="entry name" value="Prot_inh_I20"/>
</dbReference>
<reference evidence="5" key="1">
    <citation type="submission" date="2019-11" db="EMBL/GenBank/DDBJ databases">
        <authorList>
            <person name="Liu Y."/>
            <person name="Hou J."/>
            <person name="Li T.-Q."/>
            <person name="Guan C.-H."/>
            <person name="Wu X."/>
            <person name="Wu H.-Z."/>
            <person name="Ling F."/>
            <person name="Zhang R."/>
            <person name="Shi X.-G."/>
            <person name="Ren J.-P."/>
            <person name="Chen E.-F."/>
            <person name="Sun J.-M."/>
        </authorList>
    </citation>
    <scope>NUCLEOTIDE SEQUENCE</scope>
    <source>
        <strain evidence="5">Adult_tree_wgs_1</strain>
        <tissue evidence="5">Leaves</tissue>
    </source>
</reference>
<organism evidence="5 6">
    <name type="scientific">Rhododendron simsii</name>
    <name type="common">Sims's rhododendron</name>
    <dbReference type="NCBI Taxonomy" id="118357"/>
    <lineage>
        <taxon>Eukaryota</taxon>
        <taxon>Viridiplantae</taxon>
        <taxon>Streptophyta</taxon>
        <taxon>Embryophyta</taxon>
        <taxon>Tracheophyta</taxon>
        <taxon>Spermatophyta</taxon>
        <taxon>Magnoliopsida</taxon>
        <taxon>eudicotyledons</taxon>
        <taxon>Gunneridae</taxon>
        <taxon>Pentapetalae</taxon>
        <taxon>asterids</taxon>
        <taxon>Ericales</taxon>
        <taxon>Ericaceae</taxon>
        <taxon>Ericoideae</taxon>
        <taxon>Rhodoreae</taxon>
        <taxon>Rhododendron</taxon>
    </lineage>
</organism>
<sequence length="76" mass="8204">MAAKGVGVILVFWLLASVCFSQNVKVCPLYCLEVEYMTCKSTGNEKLYPGCTNCCFLAGKGCTLYFSSGNPQTCPT</sequence>
<dbReference type="GO" id="GO:0004867">
    <property type="term" value="F:serine-type endopeptidase inhibitor activity"/>
    <property type="evidence" value="ECO:0007669"/>
    <property type="project" value="UniProtKB-KW"/>
</dbReference>
<evidence type="ECO:0000313" key="6">
    <source>
        <dbReference type="Proteomes" id="UP000626092"/>
    </source>
</evidence>
<feature type="chain" id="PRO_5032895319" evidence="4">
    <location>
        <begin position="22"/>
        <end position="76"/>
    </location>
</feature>
<keyword evidence="6" id="KW-1185">Reference proteome</keyword>
<evidence type="ECO:0000256" key="3">
    <source>
        <dbReference type="ARBA" id="ARBA00022900"/>
    </source>
</evidence>
<feature type="signal peptide" evidence="4">
    <location>
        <begin position="1"/>
        <end position="21"/>
    </location>
</feature>
<dbReference type="Proteomes" id="UP000626092">
    <property type="component" value="Unassembled WGS sequence"/>
</dbReference>
<dbReference type="Gene3D" id="3.30.60.30">
    <property type="match status" value="1"/>
</dbReference>
<comment type="caution">
    <text evidence="5">The sequence shown here is derived from an EMBL/GenBank/DDBJ whole genome shotgun (WGS) entry which is preliminary data.</text>
</comment>
<dbReference type="PANTHER" id="PTHR33832:SF15">
    <property type="entry name" value="SERINE-TYPE ENDOPEPTIDASE INHIBITOR"/>
    <property type="match status" value="1"/>
</dbReference>
<keyword evidence="4" id="KW-0732">Signal</keyword>
<proteinExistence type="inferred from homology"/>
<gene>
    <name evidence="5" type="ORF">RHSIM_Rhsim11G0055100</name>
</gene>
<dbReference type="PANTHER" id="PTHR33832">
    <property type="entry name" value="SERINE-TYPE ENDOPEPTIDASE INHIBITOR"/>
    <property type="match status" value="1"/>
</dbReference>
<dbReference type="InterPro" id="IPR051391">
    <property type="entry name" value="Protease_inhibitor_I20"/>
</dbReference>
<dbReference type="SUPFAM" id="SSF100897">
    <property type="entry name" value="Plant proteinase inhibitors"/>
    <property type="match status" value="1"/>
</dbReference>
<dbReference type="OrthoDB" id="1539471at2759"/>
<dbReference type="EMBL" id="WJXA01000011">
    <property type="protein sequence ID" value="KAF7127691.1"/>
    <property type="molecule type" value="Genomic_DNA"/>
</dbReference>
<keyword evidence="3" id="KW-0722">Serine protease inhibitor</keyword>
<evidence type="ECO:0000256" key="1">
    <source>
        <dbReference type="ARBA" id="ARBA00007766"/>
    </source>
</evidence>